<keyword evidence="3 9" id="KW-0963">Cytoplasm</keyword>
<accession>A0A955E0P1</accession>
<comment type="similarity">
    <text evidence="2 9">Belongs to the beta sliding clamp family.</text>
</comment>
<dbReference type="GO" id="GO:0006271">
    <property type="term" value="P:DNA strand elongation involved in DNA replication"/>
    <property type="evidence" value="ECO:0007669"/>
    <property type="project" value="TreeGrafter"/>
</dbReference>
<keyword evidence="4 9" id="KW-0808">Transferase</keyword>
<feature type="domain" description="DNA polymerase III beta sliding clamp central" evidence="11">
    <location>
        <begin position="128"/>
        <end position="248"/>
    </location>
</feature>
<keyword evidence="8" id="KW-0238">DNA-binding</keyword>
<dbReference type="CDD" id="cd00140">
    <property type="entry name" value="beta_clamp"/>
    <property type="match status" value="1"/>
</dbReference>
<evidence type="ECO:0000256" key="3">
    <source>
        <dbReference type="ARBA" id="ARBA00022490"/>
    </source>
</evidence>
<evidence type="ECO:0000256" key="9">
    <source>
        <dbReference type="PIRNR" id="PIRNR000804"/>
    </source>
</evidence>
<dbReference type="Pfam" id="PF00712">
    <property type="entry name" value="DNA_pol3_beta"/>
    <property type="match status" value="1"/>
</dbReference>
<evidence type="ECO:0000313" key="13">
    <source>
        <dbReference type="EMBL" id="MCA9302170.1"/>
    </source>
</evidence>
<evidence type="ECO:0000256" key="4">
    <source>
        <dbReference type="ARBA" id="ARBA00022679"/>
    </source>
</evidence>
<evidence type="ECO:0000256" key="7">
    <source>
        <dbReference type="ARBA" id="ARBA00022932"/>
    </source>
</evidence>
<reference evidence="13" key="2">
    <citation type="journal article" date="2021" name="Microbiome">
        <title>Successional dynamics and alternative stable states in a saline activated sludge microbial community over 9 years.</title>
        <authorList>
            <person name="Wang Y."/>
            <person name="Ye J."/>
            <person name="Ju F."/>
            <person name="Liu L."/>
            <person name="Boyd J.A."/>
            <person name="Deng Y."/>
            <person name="Parks D.H."/>
            <person name="Jiang X."/>
            <person name="Yin X."/>
            <person name="Woodcroft B.J."/>
            <person name="Tyson G.W."/>
            <person name="Hugenholtz P."/>
            <person name="Polz M.F."/>
            <person name="Zhang T."/>
        </authorList>
    </citation>
    <scope>NUCLEOTIDE SEQUENCE</scope>
    <source>
        <strain evidence="13">HKST-UBA80</strain>
    </source>
</reference>
<dbReference type="PANTHER" id="PTHR30478">
    <property type="entry name" value="DNA POLYMERASE III SUBUNIT BETA"/>
    <property type="match status" value="1"/>
</dbReference>
<keyword evidence="6 9" id="KW-0235">DNA replication</keyword>
<evidence type="ECO:0000256" key="2">
    <source>
        <dbReference type="ARBA" id="ARBA00010752"/>
    </source>
</evidence>
<evidence type="ECO:0000259" key="10">
    <source>
        <dbReference type="Pfam" id="PF00712"/>
    </source>
</evidence>
<dbReference type="InterPro" id="IPR022634">
    <property type="entry name" value="DNA_polIII_beta_N"/>
</dbReference>
<dbReference type="GO" id="GO:0008408">
    <property type="term" value="F:3'-5' exonuclease activity"/>
    <property type="evidence" value="ECO:0007669"/>
    <property type="project" value="InterPro"/>
</dbReference>
<dbReference type="Pfam" id="PF02767">
    <property type="entry name" value="DNA_pol3_beta_2"/>
    <property type="match status" value="1"/>
</dbReference>
<sequence length="376" mass="40805">MKFTCLRENLAKSLSVVSKAIPIKSTFPILSNVLISTHNGRIKLSATNTSTSITTYVGASIEEEGTITIPAKMLAEFISNLSSETVSAVLENNVLQVNAGRTKSKFNGVPSDDFPPLPELKNEYLSMELDQKVFSNAVMQVGFSVALDDSRPVFTGIMMSYSDGKLTLVSTDGYRLSERIVSLEPVLAKESREFSVVIPAKTLVEVARTFASSEENIKVYVDEDESLCIFESGDTVISTRLLESSFPDYKAAIPQAGVVTANFASSDLLEAVKLTSVFVKGGSSGALKIAVDPETSLLSVSSAEAEFGHNDTSIPAEIQGESIELFFNFKYLLDFLNNIKYEKLTLVATGPDSACVLRSDEDSEFIYVMVPLQLNS</sequence>
<dbReference type="GO" id="GO:0005737">
    <property type="term" value="C:cytoplasm"/>
    <property type="evidence" value="ECO:0007669"/>
    <property type="project" value="UniProtKB-SubCell"/>
</dbReference>
<protein>
    <recommendedName>
        <fullName evidence="9">Beta sliding clamp</fullName>
    </recommendedName>
</protein>
<dbReference type="InterPro" id="IPR022637">
    <property type="entry name" value="DNA_polIII_beta_cen"/>
</dbReference>
<dbReference type="InterPro" id="IPR022635">
    <property type="entry name" value="DNA_polIII_beta_C"/>
</dbReference>
<feature type="domain" description="DNA polymerase III beta sliding clamp N-terminal" evidence="10">
    <location>
        <begin position="1"/>
        <end position="118"/>
    </location>
</feature>
<dbReference type="GO" id="GO:0003887">
    <property type="term" value="F:DNA-directed DNA polymerase activity"/>
    <property type="evidence" value="ECO:0007669"/>
    <property type="project" value="UniProtKB-UniRule"/>
</dbReference>
<keyword evidence="7 9" id="KW-0239">DNA-directed DNA polymerase</keyword>
<evidence type="ECO:0000256" key="8">
    <source>
        <dbReference type="ARBA" id="ARBA00023125"/>
    </source>
</evidence>
<dbReference type="InterPro" id="IPR001001">
    <property type="entry name" value="DNA_polIII_beta"/>
</dbReference>
<comment type="function">
    <text evidence="9">Confers DNA tethering and processivity to DNA polymerases and other proteins. Acts as a clamp, forming a ring around DNA (a reaction catalyzed by the clamp-loading complex) which diffuses in an ATP-independent manner freely and bidirectionally along dsDNA. Initially characterized for its ability to contact the catalytic subunit of DNA polymerase III (Pol III), a complex, multichain enzyme responsible for most of the replicative synthesis in bacteria; Pol III exhibits 3'-5' exonuclease proofreading activity. The beta chain is required for initiation of replication as well as for processivity of DNA replication.</text>
</comment>
<evidence type="ECO:0000259" key="12">
    <source>
        <dbReference type="Pfam" id="PF02768"/>
    </source>
</evidence>
<keyword evidence="5 9" id="KW-0548">Nucleotidyltransferase</keyword>
<dbReference type="InterPro" id="IPR046938">
    <property type="entry name" value="DNA_clamp_sf"/>
</dbReference>
<evidence type="ECO:0000256" key="5">
    <source>
        <dbReference type="ARBA" id="ARBA00022695"/>
    </source>
</evidence>
<dbReference type="Gene3D" id="3.10.150.10">
    <property type="entry name" value="DNA Polymerase III, subunit A, domain 2"/>
    <property type="match status" value="1"/>
</dbReference>
<reference evidence="13" key="1">
    <citation type="submission" date="2020-04" db="EMBL/GenBank/DDBJ databases">
        <authorList>
            <person name="Zhang T."/>
        </authorList>
    </citation>
    <scope>NUCLEOTIDE SEQUENCE</scope>
    <source>
        <strain evidence="13">HKST-UBA80</strain>
    </source>
</reference>
<organism evidence="13 14">
    <name type="scientific">candidate division WWE3 bacterium</name>
    <dbReference type="NCBI Taxonomy" id="2053526"/>
    <lineage>
        <taxon>Bacteria</taxon>
        <taxon>Katanobacteria</taxon>
    </lineage>
</organism>
<evidence type="ECO:0000259" key="11">
    <source>
        <dbReference type="Pfam" id="PF02767"/>
    </source>
</evidence>
<dbReference type="EMBL" id="JAGQNY010000007">
    <property type="protein sequence ID" value="MCA9302170.1"/>
    <property type="molecule type" value="Genomic_DNA"/>
</dbReference>
<name>A0A955E0P1_UNCKA</name>
<dbReference type="Pfam" id="PF02768">
    <property type="entry name" value="DNA_pol3_beta_3"/>
    <property type="match status" value="1"/>
</dbReference>
<evidence type="ECO:0000256" key="6">
    <source>
        <dbReference type="ARBA" id="ARBA00022705"/>
    </source>
</evidence>
<proteinExistence type="inferred from homology"/>
<evidence type="ECO:0000313" key="14">
    <source>
        <dbReference type="Proteomes" id="UP000714817"/>
    </source>
</evidence>
<evidence type="ECO:0000256" key="1">
    <source>
        <dbReference type="ARBA" id="ARBA00004496"/>
    </source>
</evidence>
<gene>
    <name evidence="13" type="primary">dnaN</name>
    <name evidence="13" type="ORF">KDA10_02290</name>
</gene>
<dbReference type="AlphaFoldDB" id="A0A955E0P1"/>
<dbReference type="SMART" id="SM00480">
    <property type="entry name" value="POL3Bc"/>
    <property type="match status" value="1"/>
</dbReference>
<dbReference type="NCBIfam" id="TIGR00663">
    <property type="entry name" value="dnan"/>
    <property type="match status" value="1"/>
</dbReference>
<comment type="caution">
    <text evidence="13">The sequence shown here is derived from an EMBL/GenBank/DDBJ whole genome shotgun (WGS) entry which is preliminary data.</text>
</comment>
<dbReference type="PIRSF" id="PIRSF000804">
    <property type="entry name" value="DNA_pol_III_b"/>
    <property type="match status" value="1"/>
</dbReference>
<dbReference type="GO" id="GO:0003677">
    <property type="term" value="F:DNA binding"/>
    <property type="evidence" value="ECO:0007669"/>
    <property type="project" value="UniProtKB-UniRule"/>
</dbReference>
<comment type="subcellular location">
    <subcellularLocation>
        <location evidence="1 9">Cytoplasm</location>
    </subcellularLocation>
</comment>
<dbReference type="Gene3D" id="3.70.10.10">
    <property type="match status" value="1"/>
</dbReference>
<dbReference type="Proteomes" id="UP000714817">
    <property type="component" value="Unassembled WGS sequence"/>
</dbReference>
<dbReference type="SUPFAM" id="SSF55979">
    <property type="entry name" value="DNA clamp"/>
    <property type="match status" value="3"/>
</dbReference>
<dbReference type="PANTHER" id="PTHR30478:SF0">
    <property type="entry name" value="BETA SLIDING CLAMP"/>
    <property type="match status" value="1"/>
</dbReference>
<dbReference type="GO" id="GO:0009360">
    <property type="term" value="C:DNA polymerase III complex"/>
    <property type="evidence" value="ECO:0007669"/>
    <property type="project" value="InterPro"/>
</dbReference>
<feature type="domain" description="DNA polymerase III beta sliding clamp C-terminal" evidence="12">
    <location>
        <begin position="252"/>
        <end position="372"/>
    </location>
</feature>
<comment type="subunit">
    <text evidence="9">Forms a ring-shaped head-to-tail homodimer around DNA.</text>
</comment>